<accession>A0A8T0XJQ1</accession>
<evidence type="ECO:0000256" key="1">
    <source>
        <dbReference type="SAM" id="MobiDB-lite"/>
    </source>
</evidence>
<dbReference type="AlphaFoldDB" id="A0A8T0XJQ1"/>
<proteinExistence type="predicted"/>
<dbReference type="EMBL" id="CM029037">
    <property type="protein sequence ID" value="KAG2658166.1"/>
    <property type="molecule type" value="Genomic_DNA"/>
</dbReference>
<feature type="region of interest" description="Disordered" evidence="1">
    <location>
        <begin position="57"/>
        <end position="106"/>
    </location>
</feature>
<evidence type="ECO:0000313" key="2">
    <source>
        <dbReference type="EMBL" id="KAG2658166.1"/>
    </source>
</evidence>
<gene>
    <name evidence="2" type="ORF">PVAP13_1KG260405</name>
</gene>
<name>A0A8T0XJQ1_PANVG</name>
<protein>
    <submittedName>
        <fullName evidence="2">Uncharacterized protein</fullName>
    </submittedName>
</protein>
<organism evidence="2 3">
    <name type="scientific">Panicum virgatum</name>
    <name type="common">Blackwell switchgrass</name>
    <dbReference type="NCBI Taxonomy" id="38727"/>
    <lineage>
        <taxon>Eukaryota</taxon>
        <taxon>Viridiplantae</taxon>
        <taxon>Streptophyta</taxon>
        <taxon>Embryophyta</taxon>
        <taxon>Tracheophyta</taxon>
        <taxon>Spermatophyta</taxon>
        <taxon>Magnoliopsida</taxon>
        <taxon>Liliopsida</taxon>
        <taxon>Poales</taxon>
        <taxon>Poaceae</taxon>
        <taxon>PACMAD clade</taxon>
        <taxon>Panicoideae</taxon>
        <taxon>Panicodae</taxon>
        <taxon>Paniceae</taxon>
        <taxon>Panicinae</taxon>
        <taxon>Panicum</taxon>
        <taxon>Panicum sect. Hiantes</taxon>
    </lineage>
</organism>
<feature type="compositionally biased region" description="Polar residues" evidence="1">
    <location>
        <begin position="91"/>
        <end position="106"/>
    </location>
</feature>
<reference evidence="2" key="1">
    <citation type="submission" date="2020-05" db="EMBL/GenBank/DDBJ databases">
        <title>WGS assembly of Panicum virgatum.</title>
        <authorList>
            <person name="Lovell J.T."/>
            <person name="Jenkins J."/>
            <person name="Shu S."/>
            <person name="Juenger T.E."/>
            <person name="Schmutz J."/>
        </authorList>
    </citation>
    <scope>NUCLEOTIDE SEQUENCE</scope>
    <source>
        <strain evidence="2">AP13</strain>
    </source>
</reference>
<keyword evidence="3" id="KW-1185">Reference proteome</keyword>
<dbReference type="Proteomes" id="UP000823388">
    <property type="component" value="Chromosome 1K"/>
</dbReference>
<comment type="caution">
    <text evidence="2">The sequence shown here is derived from an EMBL/GenBank/DDBJ whole genome shotgun (WGS) entry which is preliminary data.</text>
</comment>
<feature type="region of interest" description="Disordered" evidence="1">
    <location>
        <begin position="18"/>
        <end position="43"/>
    </location>
</feature>
<evidence type="ECO:0000313" key="3">
    <source>
        <dbReference type="Proteomes" id="UP000823388"/>
    </source>
</evidence>
<sequence>MVSSWIRVRTRCLQRRVAPKERRSMSGPVFVAGGGSARPAAQRGPICAMKKMAVAAASGNDRRQRQQRRCPGKERAQLGRAEKHGQLVAEASTTDRAASSGTPCQD</sequence>
<feature type="compositionally biased region" description="Basic and acidic residues" evidence="1">
    <location>
        <begin position="71"/>
        <end position="85"/>
    </location>
</feature>